<dbReference type="Gene3D" id="3.30.750.24">
    <property type="entry name" value="STAS domain"/>
    <property type="match status" value="1"/>
</dbReference>
<sequence length="91" mass="9802">MSSTITLSDSLIINQIEQEFAQLSAQFNDSENEIILDAEAVDTVDTSGLQCLLMLIQNAAEQGKTISWLSPSETIKTSAEKLGLSSALKLV</sequence>
<dbReference type="InterPro" id="IPR036513">
    <property type="entry name" value="STAS_dom_sf"/>
</dbReference>
<keyword evidence="3" id="KW-1185">Reference proteome</keyword>
<organism evidence="2 3">
    <name type="scientific">Thiomicrorhabdus marina</name>
    <dbReference type="NCBI Taxonomy" id="2818442"/>
    <lineage>
        <taxon>Bacteria</taxon>
        <taxon>Pseudomonadati</taxon>
        <taxon>Pseudomonadota</taxon>
        <taxon>Gammaproteobacteria</taxon>
        <taxon>Thiotrichales</taxon>
        <taxon>Piscirickettsiaceae</taxon>
        <taxon>Thiomicrorhabdus</taxon>
    </lineage>
</organism>
<gene>
    <name evidence="2" type="ORF">J3998_12235</name>
</gene>
<comment type="caution">
    <text evidence="2">The sequence shown here is derived from an EMBL/GenBank/DDBJ whole genome shotgun (WGS) entry which is preliminary data.</text>
</comment>
<name>A0ABS3Q8D4_9GAMM</name>
<dbReference type="InterPro" id="IPR002645">
    <property type="entry name" value="STAS_dom"/>
</dbReference>
<protein>
    <submittedName>
        <fullName evidence="2">STAS domain-containing protein</fullName>
    </submittedName>
</protein>
<evidence type="ECO:0000259" key="1">
    <source>
        <dbReference type="PROSITE" id="PS50801"/>
    </source>
</evidence>
<dbReference type="EMBL" id="JAGETV010000036">
    <property type="protein sequence ID" value="MBO1928343.1"/>
    <property type="molecule type" value="Genomic_DNA"/>
</dbReference>
<reference evidence="2 3" key="1">
    <citation type="submission" date="2021-03" db="EMBL/GenBank/DDBJ databases">
        <title>Thiomicrorhabdus sp.nov.,novel sulfur-oxidizing bacteria isolated from coastal sediment.</title>
        <authorList>
            <person name="Liu X."/>
        </authorList>
    </citation>
    <scope>NUCLEOTIDE SEQUENCE [LARGE SCALE GENOMIC DNA]</scope>
    <source>
        <strain evidence="2 3">6S2-11</strain>
    </source>
</reference>
<dbReference type="InterPro" id="IPR058548">
    <property type="entry name" value="MlaB-like_STAS"/>
</dbReference>
<dbReference type="PROSITE" id="PS50801">
    <property type="entry name" value="STAS"/>
    <property type="match status" value="1"/>
</dbReference>
<dbReference type="RefSeq" id="WP_208150954.1">
    <property type="nucleotide sequence ID" value="NZ_JAGETV010000036.1"/>
</dbReference>
<accession>A0ABS3Q8D4</accession>
<proteinExistence type="predicted"/>
<dbReference type="Proteomes" id="UP000664835">
    <property type="component" value="Unassembled WGS sequence"/>
</dbReference>
<dbReference type="SUPFAM" id="SSF52091">
    <property type="entry name" value="SpoIIaa-like"/>
    <property type="match status" value="1"/>
</dbReference>
<evidence type="ECO:0000313" key="3">
    <source>
        <dbReference type="Proteomes" id="UP000664835"/>
    </source>
</evidence>
<evidence type="ECO:0000313" key="2">
    <source>
        <dbReference type="EMBL" id="MBO1928343.1"/>
    </source>
</evidence>
<dbReference type="Pfam" id="PF13466">
    <property type="entry name" value="STAS_2"/>
    <property type="match status" value="1"/>
</dbReference>
<feature type="domain" description="STAS" evidence="1">
    <location>
        <begin position="1"/>
        <end position="91"/>
    </location>
</feature>